<reference evidence="1" key="1">
    <citation type="submission" date="2021-01" db="EMBL/GenBank/DDBJ databases">
        <authorList>
            <person name="Lovell J.T."/>
            <person name="Bentley N."/>
            <person name="Bhattarai G."/>
            <person name="Jenkins J.W."/>
            <person name="Sreedasyam A."/>
            <person name="Alarcon Y."/>
            <person name="Bock C."/>
            <person name="Boston L."/>
            <person name="Carlson J."/>
            <person name="Cervantes K."/>
            <person name="Clermont K."/>
            <person name="Krom N."/>
            <person name="Kubenka K."/>
            <person name="Mamidi S."/>
            <person name="Mattison C."/>
            <person name="Monteros M."/>
            <person name="Pisani C."/>
            <person name="Plott C."/>
            <person name="Rajasekar S."/>
            <person name="Rhein H.S."/>
            <person name="Rohla C."/>
            <person name="Song M."/>
            <person name="Hilaire R.S."/>
            <person name="Shu S."/>
            <person name="Wells L."/>
            <person name="Wang X."/>
            <person name="Webber J."/>
            <person name="Heerema R.J."/>
            <person name="Klein P."/>
            <person name="Conner P."/>
            <person name="Grauke L."/>
            <person name="Grimwood J."/>
            <person name="Schmutz J."/>
            <person name="Randall J.J."/>
        </authorList>
    </citation>
    <scope>NUCLEOTIDE SEQUENCE</scope>
    <source>
        <tissue evidence="1">Leaf</tissue>
    </source>
</reference>
<evidence type="ECO:0000313" key="1">
    <source>
        <dbReference type="EMBL" id="KAG6710571.1"/>
    </source>
</evidence>
<dbReference type="AlphaFoldDB" id="A0A922JJ69"/>
<dbReference type="Proteomes" id="UP000811246">
    <property type="component" value="Chromosome 5"/>
</dbReference>
<sequence length="112" mass="12551">MTGSIICESDALSKGRKAWGRSSIKVFFTPANDILPHGHSKKTQMSPHTADWSLCFLRMYSPPPSSRVLGFFLASSLYSLENDKQEEKITTLMDKEFLVEIVSLVGLIEEIL</sequence>
<protein>
    <submittedName>
        <fullName evidence="1">Uncharacterized protein</fullName>
    </submittedName>
</protein>
<accession>A0A922JJ69</accession>
<organism evidence="1 2">
    <name type="scientific">Carya illinoinensis</name>
    <name type="common">Pecan</name>
    <dbReference type="NCBI Taxonomy" id="32201"/>
    <lineage>
        <taxon>Eukaryota</taxon>
        <taxon>Viridiplantae</taxon>
        <taxon>Streptophyta</taxon>
        <taxon>Embryophyta</taxon>
        <taxon>Tracheophyta</taxon>
        <taxon>Spermatophyta</taxon>
        <taxon>Magnoliopsida</taxon>
        <taxon>eudicotyledons</taxon>
        <taxon>Gunneridae</taxon>
        <taxon>Pentapetalae</taxon>
        <taxon>rosids</taxon>
        <taxon>fabids</taxon>
        <taxon>Fagales</taxon>
        <taxon>Juglandaceae</taxon>
        <taxon>Carya</taxon>
    </lineage>
</organism>
<name>A0A922JJ69_CARIL</name>
<evidence type="ECO:0000313" key="2">
    <source>
        <dbReference type="Proteomes" id="UP000811246"/>
    </source>
</evidence>
<gene>
    <name evidence="1" type="ORF">I3842_05G008100</name>
</gene>
<comment type="caution">
    <text evidence="1">The sequence shown here is derived from an EMBL/GenBank/DDBJ whole genome shotgun (WGS) entry which is preliminary data.</text>
</comment>
<dbReference type="EMBL" id="CM031829">
    <property type="protein sequence ID" value="KAG6710571.1"/>
    <property type="molecule type" value="Genomic_DNA"/>
</dbReference>
<proteinExistence type="predicted"/>